<feature type="compositionally biased region" description="Basic and acidic residues" evidence="2">
    <location>
        <begin position="432"/>
        <end position="449"/>
    </location>
</feature>
<keyword evidence="1" id="KW-0479">Metal-binding</keyword>
<name>A0A5J5VQP6_GOSBA</name>
<gene>
    <name evidence="4" type="ORF">ES319_A05G170800v1</name>
</gene>
<dbReference type="PROSITE" id="PS50158">
    <property type="entry name" value="ZF_CCHC"/>
    <property type="match status" value="1"/>
</dbReference>
<dbReference type="SMART" id="SM00343">
    <property type="entry name" value="ZnF_C2HC"/>
    <property type="match status" value="1"/>
</dbReference>
<dbReference type="OrthoDB" id="2272416at2759"/>
<dbReference type="InterPro" id="IPR001878">
    <property type="entry name" value="Znf_CCHC"/>
</dbReference>
<feature type="compositionally biased region" description="Acidic residues" evidence="2">
    <location>
        <begin position="1"/>
        <end position="12"/>
    </location>
</feature>
<dbReference type="AlphaFoldDB" id="A0A5J5VQP6"/>
<dbReference type="EMBL" id="CM018206">
    <property type="protein sequence ID" value="KAB2082025.1"/>
    <property type="molecule type" value="Genomic_DNA"/>
</dbReference>
<evidence type="ECO:0000256" key="2">
    <source>
        <dbReference type="SAM" id="MobiDB-lite"/>
    </source>
</evidence>
<feature type="region of interest" description="Disordered" evidence="2">
    <location>
        <begin position="1"/>
        <end position="42"/>
    </location>
</feature>
<evidence type="ECO:0000313" key="4">
    <source>
        <dbReference type="EMBL" id="KAB2082025.1"/>
    </source>
</evidence>
<evidence type="ECO:0000256" key="1">
    <source>
        <dbReference type="PROSITE-ProRule" id="PRU00047"/>
    </source>
</evidence>
<accession>A0A5J5VQP6</accession>
<feature type="domain" description="CCHC-type" evidence="3">
    <location>
        <begin position="350"/>
        <end position="365"/>
    </location>
</feature>
<dbReference type="GO" id="GO:0008270">
    <property type="term" value="F:zinc ion binding"/>
    <property type="evidence" value="ECO:0007669"/>
    <property type="project" value="UniProtKB-KW"/>
</dbReference>
<organism evidence="4 5">
    <name type="scientific">Gossypium barbadense</name>
    <name type="common">Sea Island cotton</name>
    <name type="synonym">Hibiscus barbadensis</name>
    <dbReference type="NCBI Taxonomy" id="3634"/>
    <lineage>
        <taxon>Eukaryota</taxon>
        <taxon>Viridiplantae</taxon>
        <taxon>Streptophyta</taxon>
        <taxon>Embryophyta</taxon>
        <taxon>Tracheophyta</taxon>
        <taxon>Spermatophyta</taxon>
        <taxon>Magnoliopsida</taxon>
        <taxon>eudicotyledons</taxon>
        <taxon>Gunneridae</taxon>
        <taxon>Pentapetalae</taxon>
        <taxon>rosids</taxon>
        <taxon>malvids</taxon>
        <taxon>Malvales</taxon>
        <taxon>Malvaceae</taxon>
        <taxon>Malvoideae</taxon>
        <taxon>Gossypium</taxon>
    </lineage>
</organism>
<dbReference type="Pfam" id="PF00098">
    <property type="entry name" value="zf-CCHC"/>
    <property type="match status" value="1"/>
</dbReference>
<reference evidence="5" key="1">
    <citation type="journal article" date="2020" name="Nat. Genet.">
        <title>Genomic diversifications of five Gossypium allopolyploid species and their impact on cotton improvement.</title>
        <authorList>
            <person name="Chen Z.J."/>
            <person name="Sreedasyam A."/>
            <person name="Ando A."/>
            <person name="Song Q."/>
            <person name="De Santiago L.M."/>
            <person name="Hulse-Kemp A.M."/>
            <person name="Ding M."/>
            <person name="Ye W."/>
            <person name="Kirkbride R.C."/>
            <person name="Jenkins J."/>
            <person name="Plott C."/>
            <person name="Lovell J."/>
            <person name="Lin Y.M."/>
            <person name="Vaughn R."/>
            <person name="Liu B."/>
            <person name="Simpson S."/>
            <person name="Scheffler B.E."/>
            <person name="Wen L."/>
            <person name="Saski C.A."/>
            <person name="Grover C.E."/>
            <person name="Hu G."/>
            <person name="Conover J.L."/>
            <person name="Carlson J.W."/>
            <person name="Shu S."/>
            <person name="Boston L.B."/>
            <person name="Williams M."/>
            <person name="Peterson D.G."/>
            <person name="McGee K."/>
            <person name="Jones D.C."/>
            <person name="Wendel J.F."/>
            <person name="Stelly D.M."/>
            <person name="Grimwood J."/>
            <person name="Schmutz J."/>
        </authorList>
    </citation>
    <scope>NUCLEOTIDE SEQUENCE [LARGE SCALE GENOMIC DNA]</scope>
    <source>
        <strain evidence="5">cv. 3-79</strain>
    </source>
</reference>
<feature type="compositionally biased region" description="Low complexity" evidence="2">
    <location>
        <begin position="15"/>
        <end position="24"/>
    </location>
</feature>
<dbReference type="Gene3D" id="4.10.60.10">
    <property type="entry name" value="Zinc finger, CCHC-type"/>
    <property type="match status" value="1"/>
</dbReference>
<dbReference type="Pfam" id="PF03732">
    <property type="entry name" value="Retrotrans_gag"/>
    <property type="match status" value="1"/>
</dbReference>
<evidence type="ECO:0000259" key="3">
    <source>
        <dbReference type="PROSITE" id="PS50158"/>
    </source>
</evidence>
<keyword evidence="1" id="KW-0863">Zinc-finger</keyword>
<feature type="region of interest" description="Disordered" evidence="2">
    <location>
        <begin position="270"/>
        <end position="325"/>
    </location>
</feature>
<keyword evidence="5" id="KW-1185">Reference proteome</keyword>
<dbReference type="PANTHER" id="PTHR34482:SF36">
    <property type="entry name" value="RETROTRANSPOSON GAG DOMAIN-CONTAINING PROTEIN"/>
    <property type="match status" value="1"/>
</dbReference>
<feature type="region of interest" description="Disordered" evidence="2">
    <location>
        <begin position="369"/>
        <end position="449"/>
    </location>
</feature>
<keyword evidence="1" id="KW-0862">Zinc</keyword>
<protein>
    <recommendedName>
        <fullName evidence="3">CCHC-type domain-containing protein</fullName>
    </recommendedName>
</protein>
<dbReference type="GO" id="GO:0003676">
    <property type="term" value="F:nucleic acid binding"/>
    <property type="evidence" value="ECO:0007669"/>
    <property type="project" value="InterPro"/>
</dbReference>
<sequence length="449" mass="51044">MDPDPAVADEVESNAPAPAEGAAPTENSPPTVGQGGGERGREAFLQMMSAWYTEFVRTNPNVQPLPPPPIPQPVPPMPQGMDLMKFHRTPVDRIRKQGTEEFKANIDDDAERAEFWLENSIRVFDELSCTPEECLKCAISLLRDSAYNWWKTLISVVPKEKITWEFFQEEFRKKYISERFIDQKRKEFLELKQGNMTVTEYEREFVRLSKYARKYVPTEAKMCRRFEDGLNEDIKVFFGILELKEMVVLVDRACKAEELLKEKKKVEAETGNWKKRPMSGSFSQQSGKSRNMNPRSQASAGQSYGNYKKQNVGPKSQTTSAASVGNSRFVKPECQRCGRNHFGPCRTNECFRCGSPDHFIRDCPERAEKEKFQNTKASGADSRGRYSRKAGNEASSKNVARDSAAKSEVRAPARTYAIKAREDASSPDVITDQERRGIDLNRGKEKIMD</sequence>
<dbReference type="PANTHER" id="PTHR34482">
    <property type="entry name" value="DNA DAMAGE-INDUCIBLE PROTEIN 1-LIKE"/>
    <property type="match status" value="1"/>
</dbReference>
<feature type="compositionally biased region" description="Polar residues" evidence="2">
    <location>
        <begin position="280"/>
        <end position="325"/>
    </location>
</feature>
<dbReference type="Proteomes" id="UP000327439">
    <property type="component" value="Chromosome A05"/>
</dbReference>
<feature type="compositionally biased region" description="Basic and acidic residues" evidence="2">
    <location>
        <begin position="399"/>
        <end position="411"/>
    </location>
</feature>
<dbReference type="InterPro" id="IPR005162">
    <property type="entry name" value="Retrotrans_gag_dom"/>
</dbReference>
<proteinExistence type="predicted"/>
<evidence type="ECO:0000313" key="5">
    <source>
        <dbReference type="Proteomes" id="UP000327439"/>
    </source>
</evidence>